<dbReference type="Proteomes" id="UP000299084">
    <property type="component" value="Unassembled WGS sequence"/>
</dbReference>
<dbReference type="PANTHER" id="PTHR45912">
    <property type="entry name" value="CILIA- AND FLAGELLA-ASSOCIATED PROTEIN 47"/>
    <property type="match status" value="1"/>
</dbReference>
<dbReference type="EMBL" id="JWIN03000037">
    <property type="protein sequence ID" value="KAB1252906.1"/>
    <property type="molecule type" value="Genomic_DNA"/>
</dbReference>
<accession>A0A5N4C223</accession>
<evidence type="ECO:0000313" key="1">
    <source>
        <dbReference type="EMBL" id="KAB1252906.1"/>
    </source>
</evidence>
<organism evidence="1 2">
    <name type="scientific">Camelus dromedarius</name>
    <name type="common">Dromedary</name>
    <name type="synonym">Arabian camel</name>
    <dbReference type="NCBI Taxonomy" id="9838"/>
    <lineage>
        <taxon>Eukaryota</taxon>
        <taxon>Metazoa</taxon>
        <taxon>Chordata</taxon>
        <taxon>Craniata</taxon>
        <taxon>Vertebrata</taxon>
        <taxon>Euteleostomi</taxon>
        <taxon>Mammalia</taxon>
        <taxon>Eutheria</taxon>
        <taxon>Laurasiatheria</taxon>
        <taxon>Artiodactyla</taxon>
        <taxon>Tylopoda</taxon>
        <taxon>Camelidae</taxon>
        <taxon>Camelus</taxon>
    </lineage>
</organism>
<proteinExistence type="predicted"/>
<name>A0A5N4C223_CAMDR</name>
<dbReference type="PANTHER" id="PTHR45912:SF3">
    <property type="entry name" value="CILIA- AND FLAGELLA-ASSOCIATED PROTEIN 47"/>
    <property type="match status" value="1"/>
</dbReference>
<keyword evidence="1" id="KW-0969">Cilium</keyword>
<protein>
    <submittedName>
        <fullName evidence="1">Cilia-and flagella-associated protein 47</fullName>
    </submittedName>
</protein>
<comment type="caution">
    <text evidence="1">The sequence shown here is derived from an EMBL/GenBank/DDBJ whole genome shotgun (WGS) entry which is preliminary data.</text>
</comment>
<sequence>MNLERGSGLGSMKACPIGPACSLHMERVPEEIQTADEYVPVPLYFVPDCPGRYPCKILLTSKYDVRVYCIEGVVNEEHAEARFDFETPAFKALTHNIPINNETNNEWKYQVTIEGKWFYGPPVLHVGPGETAHYPLTFKPILECVIMGRLILQNEDGMEHVFDIKGIGKRPLALEHITVNCQVGEKTNISIMVPNYTLTMLTFKVSSDLPMVWGKPDITIDPDNPAPYILHVCPWKRGVFKGNKIINKILATILGKMHDEKKLK</sequence>
<dbReference type="AlphaFoldDB" id="A0A5N4C223"/>
<keyword evidence="1" id="KW-0966">Cell projection</keyword>
<keyword evidence="1" id="KW-0282">Flagellum</keyword>
<evidence type="ECO:0000313" key="2">
    <source>
        <dbReference type="Proteomes" id="UP000299084"/>
    </source>
</evidence>
<reference evidence="1 2" key="1">
    <citation type="journal article" date="2019" name="Mol. Ecol. Resour.">
        <title>Improving Illumina assemblies with Hi-C and long reads: an example with the North African dromedary.</title>
        <authorList>
            <person name="Elbers J.P."/>
            <person name="Rogers M.F."/>
            <person name="Perelman P.L."/>
            <person name="Proskuryakova A.A."/>
            <person name="Serdyukova N.A."/>
            <person name="Johnson W.E."/>
            <person name="Horin P."/>
            <person name="Corander J."/>
            <person name="Murphy D."/>
            <person name="Burger P.A."/>
        </authorList>
    </citation>
    <scope>NUCLEOTIDE SEQUENCE [LARGE SCALE GENOMIC DNA]</scope>
    <source>
        <strain evidence="1">Drom800</strain>
        <tissue evidence="1">Blood</tissue>
    </source>
</reference>
<dbReference type="GO" id="GO:0007288">
    <property type="term" value="P:sperm axoneme assembly"/>
    <property type="evidence" value="ECO:0007669"/>
    <property type="project" value="TreeGrafter"/>
</dbReference>
<feature type="non-terminal residue" evidence="1">
    <location>
        <position position="264"/>
    </location>
</feature>
<dbReference type="GO" id="GO:0005929">
    <property type="term" value="C:cilium"/>
    <property type="evidence" value="ECO:0007669"/>
    <property type="project" value="TreeGrafter"/>
</dbReference>
<keyword evidence="2" id="KW-1185">Reference proteome</keyword>
<gene>
    <name evidence="1" type="ORF">Cadr_000003507</name>
</gene>